<protein>
    <recommendedName>
        <fullName evidence="3">Membrane-associated kinase regulator 6</fullName>
    </recommendedName>
</protein>
<dbReference type="PANTHER" id="PTHR34576">
    <property type="entry name" value="MEMBRANE-ASSOCIATED KINASE REGULATOR 6-RELATED"/>
    <property type="match status" value="1"/>
</dbReference>
<organism evidence="1 2">
    <name type="scientific">Vanilla planifolia</name>
    <name type="common">Vanilla</name>
    <dbReference type="NCBI Taxonomy" id="51239"/>
    <lineage>
        <taxon>Eukaryota</taxon>
        <taxon>Viridiplantae</taxon>
        <taxon>Streptophyta</taxon>
        <taxon>Embryophyta</taxon>
        <taxon>Tracheophyta</taxon>
        <taxon>Spermatophyta</taxon>
        <taxon>Magnoliopsida</taxon>
        <taxon>Liliopsida</taxon>
        <taxon>Asparagales</taxon>
        <taxon>Orchidaceae</taxon>
        <taxon>Vanilloideae</taxon>
        <taxon>Vanilleae</taxon>
        <taxon>Vanilla</taxon>
    </lineage>
</organism>
<comment type="caution">
    <text evidence="1">The sequence shown here is derived from an EMBL/GenBank/DDBJ whole genome shotgun (WGS) entry which is preliminary data.</text>
</comment>
<dbReference type="Proteomes" id="UP000636800">
    <property type="component" value="Chromosome 13"/>
</dbReference>
<dbReference type="PANTHER" id="PTHR34576:SF2">
    <property type="entry name" value="MEMBRANE-ASSOCIATED KINASE REGULATOR 6-RELATED"/>
    <property type="match status" value="1"/>
</dbReference>
<dbReference type="AlphaFoldDB" id="A0A835UCU8"/>
<keyword evidence="2" id="KW-1185">Reference proteome</keyword>
<evidence type="ECO:0000313" key="2">
    <source>
        <dbReference type="Proteomes" id="UP000636800"/>
    </source>
</evidence>
<name>A0A835UCU8_VANPL</name>
<dbReference type="EMBL" id="JADCNL010000013">
    <property type="protein sequence ID" value="KAG0454676.1"/>
    <property type="molecule type" value="Genomic_DNA"/>
</dbReference>
<gene>
    <name evidence="1" type="ORF">HPP92_023968</name>
</gene>
<reference evidence="1 2" key="1">
    <citation type="journal article" date="2020" name="Nat. Food">
        <title>A phased Vanilla planifolia genome enables genetic improvement of flavour and production.</title>
        <authorList>
            <person name="Hasing T."/>
            <person name="Tang H."/>
            <person name="Brym M."/>
            <person name="Khazi F."/>
            <person name="Huang T."/>
            <person name="Chambers A.H."/>
        </authorList>
    </citation>
    <scope>NUCLEOTIDE SEQUENCE [LARGE SCALE GENOMIC DNA]</scope>
    <source>
        <tissue evidence="1">Leaf</tissue>
    </source>
</reference>
<accession>A0A835UCU8</accession>
<sequence>MRYEDEEYHKHSNGERTKIVGKLNIVLEENRGSSYFLICCVALKTYSCSRTGGILAAAEPFFIPTIASYISSPRSSPCSSIHTNFNKERWPSPMETIHQLSIESFSHGWLSEKKASSDHPEDALRRSLDGDSFVDVDTELFSIRWSDSARFDFIPSNCDPHILVHADQIFFNGQLLPLHLIDPPKGAADSVSPDSVLTRSVSLDSSKTLLSQTDRWEDSASATSSPARVYFHSIPLPCGGHKLDLNKRGAKSPGKVLRKYLFFLLPLFRKLKSFKAMSSRAVRSCGDSPRSPWGRSSDLGENSIDEAVLHCKKSMGSSWGDA</sequence>
<dbReference type="InterPro" id="IPR044699">
    <property type="entry name" value="MAKR6"/>
</dbReference>
<proteinExistence type="predicted"/>
<dbReference type="OrthoDB" id="4217619at2759"/>
<evidence type="ECO:0008006" key="3">
    <source>
        <dbReference type="Google" id="ProtNLM"/>
    </source>
</evidence>
<evidence type="ECO:0000313" key="1">
    <source>
        <dbReference type="EMBL" id="KAG0454676.1"/>
    </source>
</evidence>